<dbReference type="InterPro" id="IPR002575">
    <property type="entry name" value="Aminoglycoside_PTrfase"/>
</dbReference>
<organism evidence="2 3">
    <name type="scientific">Tolypocladium ophioglossoides (strain CBS 100239)</name>
    <name type="common">Snaketongue truffleclub</name>
    <name type="synonym">Elaphocordyceps ophioglossoides</name>
    <dbReference type="NCBI Taxonomy" id="1163406"/>
    <lineage>
        <taxon>Eukaryota</taxon>
        <taxon>Fungi</taxon>
        <taxon>Dikarya</taxon>
        <taxon>Ascomycota</taxon>
        <taxon>Pezizomycotina</taxon>
        <taxon>Sordariomycetes</taxon>
        <taxon>Hypocreomycetidae</taxon>
        <taxon>Hypocreales</taxon>
        <taxon>Ophiocordycipitaceae</taxon>
        <taxon>Tolypocladium</taxon>
    </lineage>
</organism>
<dbReference type="Pfam" id="PF01636">
    <property type="entry name" value="APH"/>
    <property type="match status" value="1"/>
</dbReference>
<evidence type="ECO:0000313" key="2">
    <source>
        <dbReference type="EMBL" id="KND90470.1"/>
    </source>
</evidence>
<dbReference type="PANTHER" id="PTHR21310">
    <property type="entry name" value="AMINOGLYCOSIDE PHOSPHOTRANSFERASE-RELATED-RELATED"/>
    <property type="match status" value="1"/>
</dbReference>
<dbReference type="InterPro" id="IPR011009">
    <property type="entry name" value="Kinase-like_dom_sf"/>
</dbReference>
<feature type="domain" description="Aminoglycoside phosphotransferase" evidence="1">
    <location>
        <begin position="21"/>
        <end position="167"/>
    </location>
</feature>
<protein>
    <recommendedName>
        <fullName evidence="1">Aminoglycoside phosphotransferase domain-containing protein</fullName>
    </recommendedName>
</protein>
<dbReference type="Proteomes" id="UP000036947">
    <property type="component" value="Unassembled WGS sequence"/>
</dbReference>
<dbReference type="Gene3D" id="3.90.1200.10">
    <property type="match status" value="1"/>
</dbReference>
<proteinExistence type="predicted"/>
<dbReference type="SUPFAM" id="SSF56112">
    <property type="entry name" value="Protein kinase-like (PK-like)"/>
    <property type="match status" value="1"/>
</dbReference>
<sequence length="216" mass="24955">MELSEDELVRRSDGRIVYPWWPKEKLQNEAATLKFVAENTSIPVPACRLCTKDGLLHLETRRITDGVLLEDLGPLRAAATESVEKQMNSTILPQLRAIRRHFIGSINENLPVPPPRIYGLDRRIWPQIRSEKDEFVLCHNDLGPQNIFVHPETFQIVEIIDWEFAGFFPSDFELPLWREVVLDDGREMYDAARPRDLAFFGLKEEDLQDCAVKPCN</sequence>
<evidence type="ECO:0000313" key="3">
    <source>
        <dbReference type="Proteomes" id="UP000036947"/>
    </source>
</evidence>
<dbReference type="EMBL" id="LFRF01000013">
    <property type="protein sequence ID" value="KND90470.1"/>
    <property type="molecule type" value="Genomic_DNA"/>
</dbReference>
<keyword evidence="3" id="KW-1185">Reference proteome</keyword>
<comment type="caution">
    <text evidence="2">The sequence shown here is derived from an EMBL/GenBank/DDBJ whole genome shotgun (WGS) entry which is preliminary data.</text>
</comment>
<dbReference type="OrthoDB" id="2906425at2759"/>
<dbReference type="AlphaFoldDB" id="A0A0L0N9L1"/>
<name>A0A0L0N9L1_TOLOC</name>
<dbReference type="InterPro" id="IPR051678">
    <property type="entry name" value="AGP_Transferase"/>
</dbReference>
<gene>
    <name evidence="2" type="ORF">TOPH_05005</name>
</gene>
<dbReference type="PANTHER" id="PTHR21310:SF15">
    <property type="entry name" value="AMINOGLYCOSIDE PHOSPHOTRANSFERASE DOMAIN-CONTAINING PROTEIN"/>
    <property type="match status" value="1"/>
</dbReference>
<dbReference type="STRING" id="1163406.A0A0L0N9L1"/>
<evidence type="ECO:0000259" key="1">
    <source>
        <dbReference type="Pfam" id="PF01636"/>
    </source>
</evidence>
<reference evidence="2 3" key="1">
    <citation type="journal article" date="2015" name="BMC Genomics">
        <title>The genome of the truffle-parasite Tolypocladium ophioglossoides and the evolution of antifungal peptaibiotics.</title>
        <authorList>
            <person name="Quandt C.A."/>
            <person name="Bushley K.E."/>
            <person name="Spatafora J.W."/>
        </authorList>
    </citation>
    <scope>NUCLEOTIDE SEQUENCE [LARGE SCALE GENOMIC DNA]</scope>
    <source>
        <strain evidence="2 3">CBS 100239</strain>
    </source>
</reference>
<accession>A0A0L0N9L1</accession>